<comment type="cofactor">
    <cofactor evidence="1">
        <name>L-ascorbate</name>
        <dbReference type="ChEBI" id="CHEBI:38290"/>
    </cofactor>
</comment>
<dbReference type="EMBL" id="UINC01109390">
    <property type="protein sequence ID" value="SVC76181.1"/>
    <property type="molecule type" value="Genomic_DNA"/>
</dbReference>
<feature type="non-terminal residue" evidence="4">
    <location>
        <position position="1"/>
    </location>
</feature>
<evidence type="ECO:0000259" key="3">
    <source>
        <dbReference type="Pfam" id="PF02668"/>
    </source>
</evidence>
<sequence length="93" mass="10983">VIQVSFNNHDRAPFRLENSEMICFYEAYGIFHNLANQVNRQFEICLEPGTVLTFDNWRLLHARSALTGYRQLCGGYHNREDFESRLRVESIIM</sequence>
<evidence type="ECO:0000256" key="2">
    <source>
        <dbReference type="ARBA" id="ARBA00023002"/>
    </source>
</evidence>
<dbReference type="GO" id="GO:0045329">
    <property type="term" value="P:carnitine biosynthetic process"/>
    <property type="evidence" value="ECO:0007669"/>
    <property type="project" value="TreeGrafter"/>
</dbReference>
<dbReference type="SUPFAM" id="SSF51197">
    <property type="entry name" value="Clavaminate synthase-like"/>
    <property type="match status" value="1"/>
</dbReference>
<dbReference type="PANTHER" id="PTHR10696:SF51">
    <property type="entry name" value="TRIMETHYLLYSINE DIOXYGENASE, MITOCHONDRIAL"/>
    <property type="match status" value="1"/>
</dbReference>
<dbReference type="Pfam" id="PF02668">
    <property type="entry name" value="TauD"/>
    <property type="match status" value="1"/>
</dbReference>
<protein>
    <recommendedName>
        <fullName evidence="3">TauD/TfdA-like domain-containing protein</fullName>
    </recommendedName>
</protein>
<dbReference type="PANTHER" id="PTHR10696">
    <property type="entry name" value="GAMMA-BUTYROBETAINE HYDROXYLASE-RELATED"/>
    <property type="match status" value="1"/>
</dbReference>
<feature type="domain" description="TauD/TfdA-like" evidence="3">
    <location>
        <begin position="15"/>
        <end position="74"/>
    </location>
</feature>
<evidence type="ECO:0000313" key="4">
    <source>
        <dbReference type="EMBL" id="SVC76181.1"/>
    </source>
</evidence>
<dbReference type="InterPro" id="IPR003819">
    <property type="entry name" value="TauD/TfdA-like"/>
</dbReference>
<dbReference type="InterPro" id="IPR042098">
    <property type="entry name" value="TauD-like_sf"/>
</dbReference>
<dbReference type="Gene3D" id="3.60.130.10">
    <property type="entry name" value="Clavaminate synthase-like"/>
    <property type="match status" value="1"/>
</dbReference>
<keyword evidence="2" id="KW-0560">Oxidoreductase</keyword>
<reference evidence="4" key="1">
    <citation type="submission" date="2018-05" db="EMBL/GenBank/DDBJ databases">
        <authorList>
            <person name="Lanie J.A."/>
            <person name="Ng W.-L."/>
            <person name="Kazmierczak K.M."/>
            <person name="Andrzejewski T.M."/>
            <person name="Davidsen T.M."/>
            <person name="Wayne K.J."/>
            <person name="Tettelin H."/>
            <person name="Glass J.I."/>
            <person name="Rusch D."/>
            <person name="Podicherti R."/>
            <person name="Tsui H.-C.T."/>
            <person name="Winkler M.E."/>
        </authorList>
    </citation>
    <scope>NUCLEOTIDE SEQUENCE</scope>
</reference>
<proteinExistence type="predicted"/>
<accession>A0A382PW34</accession>
<gene>
    <name evidence="4" type="ORF">METZ01_LOCUS329035</name>
</gene>
<dbReference type="AlphaFoldDB" id="A0A382PW34"/>
<organism evidence="4">
    <name type="scientific">marine metagenome</name>
    <dbReference type="NCBI Taxonomy" id="408172"/>
    <lineage>
        <taxon>unclassified sequences</taxon>
        <taxon>metagenomes</taxon>
        <taxon>ecological metagenomes</taxon>
    </lineage>
</organism>
<name>A0A382PW34_9ZZZZ</name>
<dbReference type="GO" id="GO:0016491">
    <property type="term" value="F:oxidoreductase activity"/>
    <property type="evidence" value="ECO:0007669"/>
    <property type="project" value="UniProtKB-KW"/>
</dbReference>
<evidence type="ECO:0000256" key="1">
    <source>
        <dbReference type="ARBA" id="ARBA00001961"/>
    </source>
</evidence>
<dbReference type="GO" id="GO:0005739">
    <property type="term" value="C:mitochondrion"/>
    <property type="evidence" value="ECO:0007669"/>
    <property type="project" value="TreeGrafter"/>
</dbReference>
<dbReference type="InterPro" id="IPR050411">
    <property type="entry name" value="AlphaKG_dependent_hydroxylases"/>
</dbReference>